<feature type="domain" description="SbsA Ig-like" evidence="3">
    <location>
        <begin position="523"/>
        <end position="622"/>
    </location>
</feature>
<evidence type="ECO:0000256" key="2">
    <source>
        <dbReference type="SAM" id="MobiDB-lite"/>
    </source>
</evidence>
<dbReference type="Pfam" id="PF19077">
    <property type="entry name" value="Big_13"/>
    <property type="match status" value="1"/>
</dbReference>
<comment type="caution">
    <text evidence="5">The sequence shown here is derived from an EMBL/GenBank/DDBJ whole genome shotgun (WGS) entry which is preliminary data.</text>
</comment>
<reference evidence="6" key="1">
    <citation type="journal article" date="2019" name="Int. J. Syst. Evol. Microbiol.">
        <title>The Global Catalogue of Microorganisms (GCM) 10K type strain sequencing project: providing services to taxonomists for standard genome sequencing and annotation.</title>
        <authorList>
            <consortium name="The Broad Institute Genomics Platform"/>
            <consortium name="The Broad Institute Genome Sequencing Center for Infectious Disease"/>
            <person name="Wu L."/>
            <person name="Ma J."/>
        </authorList>
    </citation>
    <scope>NUCLEOTIDE SEQUENCE [LARGE SCALE GENOMIC DNA]</scope>
    <source>
        <strain evidence="6">CCUG 57508</strain>
    </source>
</reference>
<dbReference type="Pfam" id="PF13205">
    <property type="entry name" value="Big_5"/>
    <property type="match status" value="2"/>
</dbReference>
<feature type="compositionally biased region" description="Low complexity" evidence="2">
    <location>
        <begin position="243"/>
        <end position="252"/>
    </location>
</feature>
<dbReference type="InterPro" id="IPR032812">
    <property type="entry name" value="SbsA_Ig"/>
</dbReference>
<dbReference type="InterPro" id="IPR013783">
    <property type="entry name" value="Ig-like_fold"/>
</dbReference>
<feature type="domain" description="SbsA Ig-like" evidence="3">
    <location>
        <begin position="420"/>
        <end position="520"/>
    </location>
</feature>
<name>A0ABW3N0Q7_9MICO</name>
<evidence type="ECO:0000256" key="1">
    <source>
        <dbReference type="ARBA" id="ARBA00022729"/>
    </source>
</evidence>
<gene>
    <name evidence="5" type="ORF">ACFQ2V_13770</name>
</gene>
<dbReference type="RefSeq" id="WP_386053375.1">
    <property type="nucleotide sequence ID" value="NZ_JBHTKH010000008.1"/>
</dbReference>
<evidence type="ECO:0000313" key="5">
    <source>
        <dbReference type="EMBL" id="MFD1055379.1"/>
    </source>
</evidence>
<evidence type="ECO:0000259" key="4">
    <source>
        <dbReference type="Pfam" id="PF19077"/>
    </source>
</evidence>
<feature type="domain" description="Bacterial Ig-like" evidence="4">
    <location>
        <begin position="239"/>
        <end position="335"/>
    </location>
</feature>
<organism evidence="5 6">
    <name type="scientific">Terrabacter terrigena</name>
    <dbReference type="NCBI Taxonomy" id="574718"/>
    <lineage>
        <taxon>Bacteria</taxon>
        <taxon>Bacillati</taxon>
        <taxon>Actinomycetota</taxon>
        <taxon>Actinomycetes</taxon>
        <taxon>Micrococcales</taxon>
        <taxon>Intrasporangiaceae</taxon>
        <taxon>Terrabacter</taxon>
    </lineage>
</organism>
<proteinExistence type="predicted"/>
<dbReference type="Proteomes" id="UP001597046">
    <property type="component" value="Unassembled WGS sequence"/>
</dbReference>
<keyword evidence="1" id="KW-0732">Signal</keyword>
<feature type="region of interest" description="Disordered" evidence="2">
    <location>
        <begin position="225"/>
        <end position="257"/>
    </location>
</feature>
<dbReference type="EMBL" id="JBHTKH010000008">
    <property type="protein sequence ID" value="MFD1055379.1"/>
    <property type="molecule type" value="Genomic_DNA"/>
</dbReference>
<accession>A0ABW3N0Q7</accession>
<sequence length="624" mass="62328">MAPHTIISFPERDFVSADGYAQGDPVTVEVIRSGFTVGIAHVDPQDDLTTPGFDGLVEVNHPGGGCWETVTPDIRPGDVVRTTTGSGTVDQTTTAGVTVTQPATAIDATTIQIKGTAVAAGGGQIPIDQIEARVIAGGQRFVVNNRRDLRADSVGGDGLLAYDGPGLTTWTATIGGLGGVDQTSGVSDIQRATSTQNESRGMWLGGNPLAGTELTIFEFGQIGGPGAPCSAPADRGPSTPDMAAASDSGSSAVDNVTNDSTPTFGGVRGLATADTINLYVDGALAGTTAPAANGTWSITLATPLADGPHTVTAGEVSGLAPETMGAGSLPITIDTVASGTTITSRPAAAGAARTVAFGFTSEPGSTFTCSLAPGAAAAACLTGQSYGPLADGRYTFTVGARDRAGNVGPNTTAAFAVGVAPTISTRSPLPGQTRIVQTGNVTATLSRAVTGVNATSFVLRTPSGALVPAVVSYDATTRTATLNPDATLAADTRYTASLTTAIKSADFGVSLVSSTWTFVTGPAPVVNFRSPASGAVGVSRVGNVTVGFNEAVTGVSTSSVVLRSPSGATVPAAVTYNATTRRATLNPNATLAARTRYTLGLTSGIRDLAGNILTPSTAAFTTGG</sequence>
<protein>
    <submittedName>
        <fullName evidence="5">Ig-like domain-containing protein</fullName>
    </submittedName>
</protein>
<dbReference type="Gene3D" id="2.60.40.1220">
    <property type="match status" value="1"/>
</dbReference>
<dbReference type="Gene3D" id="2.60.40.10">
    <property type="entry name" value="Immunoglobulins"/>
    <property type="match status" value="1"/>
</dbReference>
<dbReference type="InterPro" id="IPR044016">
    <property type="entry name" value="Big_13"/>
</dbReference>
<dbReference type="InterPro" id="IPR014755">
    <property type="entry name" value="Cu-Rt/internalin_Ig-like"/>
</dbReference>
<evidence type="ECO:0000313" key="6">
    <source>
        <dbReference type="Proteomes" id="UP001597046"/>
    </source>
</evidence>
<evidence type="ECO:0000259" key="3">
    <source>
        <dbReference type="Pfam" id="PF13205"/>
    </source>
</evidence>
<keyword evidence="6" id="KW-1185">Reference proteome</keyword>